<organism evidence="2 3">
    <name type="scientific">Gracilibacillus kekensis</name>
    <dbReference type="NCBI Taxonomy" id="1027249"/>
    <lineage>
        <taxon>Bacteria</taxon>
        <taxon>Bacillati</taxon>
        <taxon>Bacillota</taxon>
        <taxon>Bacilli</taxon>
        <taxon>Bacillales</taxon>
        <taxon>Bacillaceae</taxon>
        <taxon>Gracilibacillus</taxon>
    </lineage>
</organism>
<dbReference type="RefSeq" id="WP_073199876.1">
    <property type="nucleotide sequence ID" value="NZ_FRCZ01000001.1"/>
</dbReference>
<evidence type="ECO:0000313" key="3">
    <source>
        <dbReference type="Proteomes" id="UP000184184"/>
    </source>
</evidence>
<dbReference type="CDD" id="cd08347">
    <property type="entry name" value="PcpA_C_like"/>
    <property type="match status" value="1"/>
</dbReference>
<sequence length="324" mass="36618">MELKGIHHVSAITANAKKNYQFYTDILGMRLVKKTVNQDDPSMYHLFYADEVGRPGTDLTFFEIKGAGHTYPGNNSISYTSLRVANDQALKYWEERLDQFDVVHDGISDQFNRKALSFQDHEGQRIVLVSDQSNQGVEAGIPWDKSTVPQKFGITGLGPVRLTVPDLEPTKRVLQDILGFRESGSYPAYEKGQPDIQVFETGEGGTGAEIHVEVRDDLSKERPGRGSVHHVAFRVADYQELSNWKDKISKERLANSGLVDRYYFQSLYFREPNGILFELATDGPGFATDEDVNHLGENVALPPFLEEKRNEIEKNLHPINTTRK</sequence>
<evidence type="ECO:0000313" key="2">
    <source>
        <dbReference type="EMBL" id="SHM68202.1"/>
    </source>
</evidence>
<dbReference type="Pfam" id="PF00903">
    <property type="entry name" value="Glyoxalase"/>
    <property type="match status" value="2"/>
</dbReference>
<dbReference type="Proteomes" id="UP000184184">
    <property type="component" value="Unassembled WGS sequence"/>
</dbReference>
<dbReference type="STRING" id="1027249.SAMN05216179_0821"/>
<dbReference type="OrthoDB" id="9785698at2"/>
<feature type="domain" description="VOC" evidence="1">
    <location>
        <begin position="5"/>
        <end position="131"/>
    </location>
</feature>
<dbReference type="EMBL" id="FRCZ01000001">
    <property type="protein sequence ID" value="SHM68202.1"/>
    <property type="molecule type" value="Genomic_DNA"/>
</dbReference>
<accession>A0A1M7KS66</accession>
<dbReference type="SUPFAM" id="SSF54593">
    <property type="entry name" value="Glyoxalase/Bleomycin resistance protein/Dihydroxybiphenyl dioxygenase"/>
    <property type="match status" value="1"/>
</dbReference>
<dbReference type="AlphaFoldDB" id="A0A1M7KS66"/>
<dbReference type="InterPro" id="IPR052537">
    <property type="entry name" value="Extradiol_RC_dioxygenase"/>
</dbReference>
<gene>
    <name evidence="2" type="ORF">SAMN05216179_0821</name>
</gene>
<dbReference type="InterPro" id="IPR037523">
    <property type="entry name" value="VOC_core"/>
</dbReference>
<evidence type="ECO:0000259" key="1">
    <source>
        <dbReference type="PROSITE" id="PS51819"/>
    </source>
</evidence>
<protein>
    <submittedName>
        <fullName evidence="2">Glyoxalase family protein</fullName>
    </submittedName>
</protein>
<feature type="domain" description="VOC" evidence="1">
    <location>
        <begin position="156"/>
        <end position="282"/>
    </location>
</feature>
<dbReference type="PROSITE" id="PS51819">
    <property type="entry name" value="VOC"/>
    <property type="match status" value="2"/>
</dbReference>
<keyword evidence="3" id="KW-1185">Reference proteome</keyword>
<dbReference type="PANTHER" id="PTHR36110">
    <property type="entry name" value="RING-CLEAVING DIOXYGENASE MHQE-RELATED"/>
    <property type="match status" value="1"/>
</dbReference>
<dbReference type="InterPro" id="IPR004360">
    <property type="entry name" value="Glyas_Fos-R_dOase_dom"/>
</dbReference>
<reference evidence="2 3" key="1">
    <citation type="submission" date="2016-11" db="EMBL/GenBank/DDBJ databases">
        <authorList>
            <person name="Jaros S."/>
            <person name="Januszkiewicz K."/>
            <person name="Wedrychowicz H."/>
        </authorList>
    </citation>
    <scope>NUCLEOTIDE SEQUENCE [LARGE SCALE GENOMIC DNA]</scope>
    <source>
        <strain evidence="2 3">CGMCC 1.10681</strain>
    </source>
</reference>
<dbReference type="Gene3D" id="3.10.180.10">
    <property type="entry name" value="2,3-Dihydroxybiphenyl 1,2-Dioxygenase, domain 1"/>
    <property type="match status" value="2"/>
</dbReference>
<dbReference type="InterPro" id="IPR029068">
    <property type="entry name" value="Glyas_Bleomycin-R_OHBP_Dase"/>
</dbReference>
<name>A0A1M7KS66_9BACI</name>
<dbReference type="PANTHER" id="PTHR36110:SF4">
    <property type="entry name" value="RING-CLEAVING DIOXYGENASE MHQA-RELATED"/>
    <property type="match status" value="1"/>
</dbReference>
<proteinExistence type="predicted"/>